<keyword evidence="3" id="KW-1185">Reference proteome</keyword>
<dbReference type="Proteomes" id="UP000799291">
    <property type="component" value="Unassembled WGS sequence"/>
</dbReference>
<evidence type="ECO:0000313" key="2">
    <source>
        <dbReference type="EMBL" id="KAF2687044.1"/>
    </source>
</evidence>
<evidence type="ECO:0000313" key="3">
    <source>
        <dbReference type="Proteomes" id="UP000799291"/>
    </source>
</evidence>
<accession>A0A6G1J909</accession>
<organism evidence="2 3">
    <name type="scientific">Lentithecium fluviatile CBS 122367</name>
    <dbReference type="NCBI Taxonomy" id="1168545"/>
    <lineage>
        <taxon>Eukaryota</taxon>
        <taxon>Fungi</taxon>
        <taxon>Dikarya</taxon>
        <taxon>Ascomycota</taxon>
        <taxon>Pezizomycotina</taxon>
        <taxon>Dothideomycetes</taxon>
        <taxon>Pleosporomycetidae</taxon>
        <taxon>Pleosporales</taxon>
        <taxon>Massarineae</taxon>
        <taxon>Lentitheciaceae</taxon>
        <taxon>Lentithecium</taxon>
    </lineage>
</organism>
<name>A0A6G1J909_9PLEO</name>
<sequence length="86" mass="8298">MPRNGDGSSDNGPIEASENLIHGASGDDTLKHTQKVAPIPEGEKGAALPGMNASGGGSGIIGTGQGGSANDSNKPAAVDQVTKGSS</sequence>
<feature type="compositionally biased region" description="Polar residues" evidence="1">
    <location>
        <begin position="1"/>
        <end position="11"/>
    </location>
</feature>
<protein>
    <submittedName>
        <fullName evidence="2">Uncharacterized protein</fullName>
    </submittedName>
</protein>
<evidence type="ECO:0000256" key="1">
    <source>
        <dbReference type="SAM" id="MobiDB-lite"/>
    </source>
</evidence>
<gene>
    <name evidence="2" type="ORF">K458DRAFT_429025</name>
</gene>
<feature type="compositionally biased region" description="Gly residues" evidence="1">
    <location>
        <begin position="53"/>
        <end position="67"/>
    </location>
</feature>
<proteinExistence type="predicted"/>
<feature type="region of interest" description="Disordered" evidence="1">
    <location>
        <begin position="1"/>
        <end position="86"/>
    </location>
</feature>
<reference evidence="2" key="1">
    <citation type="journal article" date="2020" name="Stud. Mycol.">
        <title>101 Dothideomycetes genomes: a test case for predicting lifestyles and emergence of pathogens.</title>
        <authorList>
            <person name="Haridas S."/>
            <person name="Albert R."/>
            <person name="Binder M."/>
            <person name="Bloem J."/>
            <person name="Labutti K."/>
            <person name="Salamov A."/>
            <person name="Andreopoulos B."/>
            <person name="Baker S."/>
            <person name="Barry K."/>
            <person name="Bills G."/>
            <person name="Bluhm B."/>
            <person name="Cannon C."/>
            <person name="Castanera R."/>
            <person name="Culley D."/>
            <person name="Daum C."/>
            <person name="Ezra D."/>
            <person name="Gonzalez J."/>
            <person name="Henrissat B."/>
            <person name="Kuo A."/>
            <person name="Liang C."/>
            <person name="Lipzen A."/>
            <person name="Lutzoni F."/>
            <person name="Magnuson J."/>
            <person name="Mondo S."/>
            <person name="Nolan M."/>
            <person name="Ohm R."/>
            <person name="Pangilinan J."/>
            <person name="Park H.-J."/>
            <person name="Ramirez L."/>
            <person name="Alfaro M."/>
            <person name="Sun H."/>
            <person name="Tritt A."/>
            <person name="Yoshinaga Y."/>
            <person name="Zwiers L.-H."/>
            <person name="Turgeon B."/>
            <person name="Goodwin S."/>
            <person name="Spatafora J."/>
            <person name="Crous P."/>
            <person name="Grigoriev I."/>
        </authorList>
    </citation>
    <scope>NUCLEOTIDE SEQUENCE</scope>
    <source>
        <strain evidence="2">CBS 122367</strain>
    </source>
</reference>
<dbReference type="OrthoDB" id="3439627at2759"/>
<dbReference type="EMBL" id="MU005575">
    <property type="protein sequence ID" value="KAF2687044.1"/>
    <property type="molecule type" value="Genomic_DNA"/>
</dbReference>
<dbReference type="AlphaFoldDB" id="A0A6G1J909"/>